<dbReference type="PANTHER" id="PTHR34825">
    <property type="entry name" value="CONSERVED PROTEIN, WITH A WEAK D-GALACTARATE DEHYDRATASE/ALTRONATE HYDROLASE DOMAIN"/>
    <property type="match status" value="1"/>
</dbReference>
<dbReference type="STRING" id="1754190.A0A1Y1ZTV3"/>
<evidence type="ECO:0000259" key="1">
    <source>
        <dbReference type="Pfam" id="PF09820"/>
    </source>
</evidence>
<dbReference type="SUPFAM" id="SSF52540">
    <property type="entry name" value="P-loop containing nucleoside triphosphate hydrolases"/>
    <property type="match status" value="1"/>
</dbReference>
<dbReference type="AlphaFoldDB" id="A0A1Y1ZTV3"/>
<proteinExistence type="predicted"/>
<name>A0A1Y1ZTV3_9FUNG</name>
<protein>
    <recommendedName>
        <fullName evidence="1">AAA-ATPase-like domain-containing protein</fullName>
    </recommendedName>
</protein>
<dbReference type="Proteomes" id="UP000193920">
    <property type="component" value="Unassembled WGS sequence"/>
</dbReference>
<gene>
    <name evidence="2" type="ORF">LY90DRAFT_180806</name>
</gene>
<evidence type="ECO:0000313" key="2">
    <source>
        <dbReference type="EMBL" id="ORY13652.1"/>
    </source>
</evidence>
<feature type="domain" description="AAA-ATPase-like" evidence="1">
    <location>
        <begin position="1"/>
        <end position="225"/>
    </location>
</feature>
<dbReference type="PANTHER" id="PTHR34825:SF1">
    <property type="entry name" value="AAA-ATPASE-LIKE DOMAIN-CONTAINING PROTEIN"/>
    <property type="match status" value="1"/>
</dbReference>
<sequence>MDKSLLIKEFLQNGSKIVCITRPSGYGKTTNLIMLRYFFEMNYENIKENEFQNLQNKKYFENLLISKEKENDQTYLDKYQGKYPVIYLDFSSDFEIEKTFEATIENFKTFIKKLFRSYKNINLKNLDKYDKEQWENFQNGTFSISELKESISFLCLSLNKAFNKKIILLIDNHDSPILNTVNTSFYNEFYKFYKEVFLDIFIQDKCNHYLFKTFITGNLKVNEDSFKEINLTNYSITSSKYNEYFSITDSEMKKLIYTYLN</sequence>
<dbReference type="Pfam" id="PF09820">
    <property type="entry name" value="AAA-ATPase_like"/>
    <property type="match status" value="1"/>
</dbReference>
<dbReference type="InterPro" id="IPR018631">
    <property type="entry name" value="AAA-ATPase-like_dom"/>
</dbReference>
<evidence type="ECO:0000313" key="3">
    <source>
        <dbReference type="Proteomes" id="UP000193920"/>
    </source>
</evidence>
<dbReference type="InterPro" id="IPR027417">
    <property type="entry name" value="P-loop_NTPase"/>
</dbReference>
<comment type="caution">
    <text evidence="2">The sequence shown here is derived from an EMBL/GenBank/DDBJ whole genome shotgun (WGS) entry which is preliminary data.</text>
</comment>
<keyword evidence="3" id="KW-1185">Reference proteome</keyword>
<accession>A0A1Y1ZTV3</accession>
<dbReference type="EMBL" id="MCOG01000358">
    <property type="protein sequence ID" value="ORY13652.1"/>
    <property type="molecule type" value="Genomic_DNA"/>
</dbReference>
<dbReference type="OrthoDB" id="5584915at2759"/>
<organism evidence="2 3">
    <name type="scientific">Neocallimastix californiae</name>
    <dbReference type="NCBI Taxonomy" id="1754190"/>
    <lineage>
        <taxon>Eukaryota</taxon>
        <taxon>Fungi</taxon>
        <taxon>Fungi incertae sedis</taxon>
        <taxon>Chytridiomycota</taxon>
        <taxon>Chytridiomycota incertae sedis</taxon>
        <taxon>Neocallimastigomycetes</taxon>
        <taxon>Neocallimastigales</taxon>
        <taxon>Neocallimastigaceae</taxon>
        <taxon>Neocallimastix</taxon>
    </lineage>
</organism>
<reference evidence="2 3" key="1">
    <citation type="submission" date="2016-08" db="EMBL/GenBank/DDBJ databases">
        <title>A Parts List for Fungal Cellulosomes Revealed by Comparative Genomics.</title>
        <authorList>
            <consortium name="DOE Joint Genome Institute"/>
            <person name="Haitjema C.H."/>
            <person name="Gilmore S.P."/>
            <person name="Henske J.K."/>
            <person name="Solomon K.V."/>
            <person name="De Groot R."/>
            <person name="Kuo A."/>
            <person name="Mondo S.J."/>
            <person name="Salamov A.A."/>
            <person name="Labutti K."/>
            <person name="Zhao Z."/>
            <person name="Chiniquy J."/>
            <person name="Barry K."/>
            <person name="Brewer H.M."/>
            <person name="Purvine S.O."/>
            <person name="Wright A.T."/>
            <person name="Boxma B."/>
            <person name="Van Alen T."/>
            <person name="Hackstein J.H."/>
            <person name="Baker S.E."/>
            <person name="Grigoriev I.V."/>
            <person name="O'Malley M.A."/>
        </authorList>
    </citation>
    <scope>NUCLEOTIDE SEQUENCE [LARGE SCALE GENOMIC DNA]</scope>
    <source>
        <strain evidence="2 3">G1</strain>
    </source>
</reference>